<evidence type="ECO:0000256" key="1">
    <source>
        <dbReference type="SAM" id="Phobius"/>
    </source>
</evidence>
<evidence type="ECO:0000313" key="2">
    <source>
        <dbReference type="EMBL" id="TWT97111.1"/>
    </source>
</evidence>
<dbReference type="RefSeq" id="WP_146577768.1">
    <property type="nucleotide sequence ID" value="NZ_SJPM01000004.1"/>
</dbReference>
<proteinExistence type="predicted"/>
<keyword evidence="3" id="KW-1185">Reference proteome</keyword>
<sequence>MKYNFRLNLYVAVFEATFIVLIACRTSRAQPPSPAALHSAESNVILKIVSLDGIEIVHRKAGPMDGPVRRNAGRHSLMLSGLACNH</sequence>
<organism evidence="2 3">
    <name type="scientific">Neorhodopirellula pilleata</name>
    <dbReference type="NCBI Taxonomy" id="2714738"/>
    <lineage>
        <taxon>Bacteria</taxon>
        <taxon>Pseudomonadati</taxon>
        <taxon>Planctomycetota</taxon>
        <taxon>Planctomycetia</taxon>
        <taxon>Pirellulales</taxon>
        <taxon>Pirellulaceae</taxon>
        <taxon>Neorhodopirellula</taxon>
    </lineage>
</organism>
<reference evidence="2 3" key="1">
    <citation type="submission" date="2019-02" db="EMBL/GenBank/DDBJ databases">
        <title>Deep-cultivation of Planctomycetes and their phenomic and genomic characterization uncovers novel biology.</title>
        <authorList>
            <person name="Wiegand S."/>
            <person name="Jogler M."/>
            <person name="Boedeker C."/>
            <person name="Pinto D."/>
            <person name="Vollmers J."/>
            <person name="Rivas-Marin E."/>
            <person name="Kohn T."/>
            <person name="Peeters S.H."/>
            <person name="Heuer A."/>
            <person name="Rast P."/>
            <person name="Oberbeckmann S."/>
            <person name="Bunk B."/>
            <person name="Jeske O."/>
            <person name="Meyerdierks A."/>
            <person name="Storesund J.E."/>
            <person name="Kallscheuer N."/>
            <person name="Luecker S."/>
            <person name="Lage O.M."/>
            <person name="Pohl T."/>
            <person name="Merkel B.J."/>
            <person name="Hornburger P."/>
            <person name="Mueller R.-W."/>
            <person name="Bruemmer F."/>
            <person name="Labrenz M."/>
            <person name="Spormann A.M."/>
            <person name="Op Den Camp H."/>
            <person name="Overmann J."/>
            <person name="Amann R."/>
            <person name="Jetten M.S.M."/>
            <person name="Mascher T."/>
            <person name="Medema M.H."/>
            <person name="Devos D.P."/>
            <person name="Kaster A.-K."/>
            <person name="Ovreas L."/>
            <person name="Rohde M."/>
            <person name="Galperin M.Y."/>
            <person name="Jogler C."/>
        </authorList>
    </citation>
    <scope>NUCLEOTIDE SEQUENCE [LARGE SCALE GENOMIC DNA]</scope>
    <source>
        <strain evidence="2 3">Pla100</strain>
    </source>
</reference>
<dbReference type="Proteomes" id="UP000316213">
    <property type="component" value="Unassembled WGS sequence"/>
</dbReference>
<evidence type="ECO:0000313" key="3">
    <source>
        <dbReference type="Proteomes" id="UP000316213"/>
    </source>
</evidence>
<gene>
    <name evidence="2" type="ORF">Pla100_22600</name>
</gene>
<protein>
    <submittedName>
        <fullName evidence="2">Uncharacterized protein</fullName>
    </submittedName>
</protein>
<keyword evidence="1" id="KW-1133">Transmembrane helix</keyword>
<name>A0A5C6ADH0_9BACT</name>
<dbReference type="AlphaFoldDB" id="A0A5C6ADH0"/>
<feature type="transmembrane region" description="Helical" evidence="1">
    <location>
        <begin position="7"/>
        <end position="23"/>
    </location>
</feature>
<keyword evidence="1" id="KW-0812">Transmembrane</keyword>
<comment type="caution">
    <text evidence="2">The sequence shown here is derived from an EMBL/GenBank/DDBJ whole genome shotgun (WGS) entry which is preliminary data.</text>
</comment>
<dbReference type="EMBL" id="SJPM01000004">
    <property type="protein sequence ID" value="TWT97111.1"/>
    <property type="molecule type" value="Genomic_DNA"/>
</dbReference>
<accession>A0A5C6ADH0</accession>
<keyword evidence="1" id="KW-0472">Membrane</keyword>